<evidence type="ECO:0000313" key="13">
    <source>
        <dbReference type="Proteomes" id="UP000694843"/>
    </source>
</evidence>
<evidence type="ECO:0000256" key="3">
    <source>
        <dbReference type="ARBA" id="ARBA00022603"/>
    </source>
</evidence>
<sequence length="511" mass="58244">MAPNFPPWRRRAPKPKLGVEVVTANISQNPMCLHGPTICFERFFIEKKSRKFYACSACRDRKDCPFFMWADQTQSKAYRNTWLRKIKENRPKRSHLEEYKRLSSICEVSPEERGYCTICNMLCLLPCDSDHIPTPLCSAATVITPIPDHLLTHPSQLVPLKENSKCEAQYLFSSRSLKAVVDMVAATGATKVLCVGVPSLHEAIANNETSLSATSMLLDIDTRYRNFFPLTSFVHFNMFNQHFFDGARARQRVITFLTGAKNVCVACDPPFGARVELLNVCFSYLADLWRDANGLPPHAQMSVLLMFPYFLEYQITENLPTFTMLDYQLDYINHDHYTSGSKKAMKRGSAVRVFTNRPASVFPLPESEGYRRCEPCDRWVYASNVHCDLCRGCMGKDGSAYKHCDECGRCVKPSWQHCAACSKCQSRDHRCTGQPSVSFKLHQLRELSSKCIVCGDPGHKRKHCPTREERNKAELERPPKKKRKKAAHAYPISSHEENSQYLQVIKGILSE</sequence>
<evidence type="ECO:0000256" key="5">
    <source>
        <dbReference type="ARBA" id="ARBA00022691"/>
    </source>
</evidence>
<dbReference type="OrthoDB" id="6367650at2759"/>
<dbReference type="GO" id="GO:0005737">
    <property type="term" value="C:cytoplasm"/>
    <property type="evidence" value="ECO:0007669"/>
    <property type="project" value="UniProtKB-SubCell"/>
</dbReference>
<evidence type="ECO:0000313" key="14">
    <source>
        <dbReference type="RefSeq" id="XP_018011447.1"/>
    </source>
</evidence>
<dbReference type="GO" id="GO:0003676">
    <property type="term" value="F:nucleic acid binding"/>
    <property type="evidence" value="ECO:0007669"/>
    <property type="project" value="InterPro"/>
</dbReference>
<dbReference type="AlphaFoldDB" id="A0A8B7NCY1"/>
<evidence type="ECO:0000256" key="7">
    <source>
        <dbReference type="ARBA" id="ARBA00022771"/>
    </source>
</evidence>
<evidence type="ECO:0000256" key="10">
    <source>
        <dbReference type="SAM" id="MobiDB-lite"/>
    </source>
</evidence>
<evidence type="ECO:0000256" key="1">
    <source>
        <dbReference type="ARBA" id="ARBA00004496"/>
    </source>
</evidence>
<keyword evidence="13" id="KW-1185">Reference proteome</keyword>
<evidence type="ECO:0000256" key="2">
    <source>
        <dbReference type="ARBA" id="ARBA00022490"/>
    </source>
</evidence>
<feature type="domain" description="CCHC-type" evidence="11">
    <location>
        <begin position="450"/>
        <end position="465"/>
    </location>
</feature>
<dbReference type="Pfam" id="PF06839">
    <property type="entry name" value="Zn_ribbon_GRF"/>
    <property type="match status" value="1"/>
</dbReference>
<comment type="subcellular location">
    <subcellularLocation>
        <location evidence="1">Cytoplasm</location>
    </subcellularLocation>
</comment>
<dbReference type="Pfam" id="PF10237">
    <property type="entry name" value="N6-adenineMlase"/>
    <property type="match status" value="1"/>
</dbReference>
<evidence type="ECO:0000256" key="4">
    <source>
        <dbReference type="ARBA" id="ARBA00022679"/>
    </source>
</evidence>
<evidence type="ECO:0000256" key="8">
    <source>
        <dbReference type="ARBA" id="ARBA00022833"/>
    </source>
</evidence>
<dbReference type="GeneID" id="108668713"/>
<feature type="domain" description="GRF-type" evidence="12">
    <location>
        <begin position="32"/>
        <end position="73"/>
    </location>
</feature>
<protein>
    <submittedName>
        <fullName evidence="14">rRNA N6-adenosine-methyltransferase ZCCHC4</fullName>
    </submittedName>
</protein>
<dbReference type="OMA" id="FPYFMEH"/>
<keyword evidence="6" id="KW-0479">Metal-binding</keyword>
<dbReference type="InterPro" id="IPR041370">
    <property type="entry name" value="Mlase_EEF1AKMT1/ZCCHC4"/>
</dbReference>
<dbReference type="RefSeq" id="XP_018011447.1">
    <property type="nucleotide sequence ID" value="XM_018155958.1"/>
</dbReference>
<dbReference type="PANTHER" id="PTHR13493:SF3">
    <property type="entry name" value="RRNA N6-ADENOSINE-METHYLTRANSFERASE ZCCHC4"/>
    <property type="match status" value="1"/>
</dbReference>
<dbReference type="InterPro" id="IPR001878">
    <property type="entry name" value="Znf_CCHC"/>
</dbReference>
<evidence type="ECO:0000256" key="6">
    <source>
        <dbReference type="ARBA" id="ARBA00022723"/>
    </source>
</evidence>
<dbReference type="GO" id="GO:0008988">
    <property type="term" value="F:rRNA (adenine-N6-)-methyltransferase activity"/>
    <property type="evidence" value="ECO:0007669"/>
    <property type="project" value="InterPro"/>
</dbReference>
<evidence type="ECO:0000259" key="11">
    <source>
        <dbReference type="PROSITE" id="PS50158"/>
    </source>
</evidence>
<dbReference type="InterPro" id="IPR039846">
    <property type="entry name" value="ZCCHC4"/>
</dbReference>
<dbReference type="KEGG" id="hazt:108668713"/>
<dbReference type="GO" id="GO:0008270">
    <property type="term" value="F:zinc ion binding"/>
    <property type="evidence" value="ECO:0007669"/>
    <property type="project" value="UniProtKB-KW"/>
</dbReference>
<proteinExistence type="predicted"/>
<accession>A0A8B7NCY1</accession>
<dbReference type="PANTHER" id="PTHR13493">
    <property type="entry name" value="ZINC FINGER CCHC DOMAIN-CONTAINING"/>
    <property type="match status" value="1"/>
</dbReference>
<dbReference type="PROSITE" id="PS50216">
    <property type="entry name" value="DHHC"/>
    <property type="match status" value="1"/>
</dbReference>
<name>A0A8B7NCY1_HYAAZ</name>
<keyword evidence="5" id="KW-0949">S-adenosyl-L-methionine</keyword>
<feature type="compositionally biased region" description="Basic and acidic residues" evidence="10">
    <location>
        <begin position="465"/>
        <end position="478"/>
    </location>
</feature>
<evidence type="ECO:0000256" key="9">
    <source>
        <dbReference type="PROSITE-ProRule" id="PRU00047"/>
    </source>
</evidence>
<dbReference type="GO" id="GO:0005730">
    <property type="term" value="C:nucleolus"/>
    <property type="evidence" value="ECO:0007669"/>
    <property type="project" value="TreeGrafter"/>
</dbReference>
<dbReference type="Proteomes" id="UP000694843">
    <property type="component" value="Unplaced"/>
</dbReference>
<reference evidence="14" key="1">
    <citation type="submission" date="2025-08" db="UniProtKB">
        <authorList>
            <consortium name="RefSeq"/>
        </authorList>
    </citation>
    <scope>IDENTIFICATION</scope>
    <source>
        <tissue evidence="14">Whole organism</tissue>
    </source>
</reference>
<keyword evidence="4" id="KW-0808">Transferase</keyword>
<feature type="region of interest" description="Disordered" evidence="10">
    <location>
        <begin position="463"/>
        <end position="495"/>
    </location>
</feature>
<keyword evidence="3" id="KW-0489">Methyltransferase</keyword>
<keyword evidence="7 9" id="KW-0863">Zinc-finger</keyword>
<organism evidence="13 14">
    <name type="scientific">Hyalella azteca</name>
    <name type="common">Amphipod</name>
    <dbReference type="NCBI Taxonomy" id="294128"/>
    <lineage>
        <taxon>Eukaryota</taxon>
        <taxon>Metazoa</taxon>
        <taxon>Ecdysozoa</taxon>
        <taxon>Arthropoda</taxon>
        <taxon>Crustacea</taxon>
        <taxon>Multicrustacea</taxon>
        <taxon>Malacostraca</taxon>
        <taxon>Eumalacostraca</taxon>
        <taxon>Peracarida</taxon>
        <taxon>Amphipoda</taxon>
        <taxon>Senticaudata</taxon>
        <taxon>Talitrida</taxon>
        <taxon>Talitroidea</taxon>
        <taxon>Hyalellidae</taxon>
        <taxon>Hyalella</taxon>
    </lineage>
</organism>
<dbReference type="InterPro" id="IPR010666">
    <property type="entry name" value="Znf_GRF"/>
</dbReference>
<dbReference type="PROSITE" id="PS51999">
    <property type="entry name" value="ZF_GRF"/>
    <property type="match status" value="1"/>
</dbReference>
<gene>
    <name evidence="14" type="primary">LOC108668713</name>
</gene>
<dbReference type="PROSITE" id="PS50158">
    <property type="entry name" value="ZF_CCHC"/>
    <property type="match status" value="1"/>
</dbReference>
<keyword evidence="8" id="KW-0862">Zinc</keyword>
<keyword evidence="2" id="KW-0963">Cytoplasm</keyword>
<evidence type="ECO:0000259" key="12">
    <source>
        <dbReference type="PROSITE" id="PS51999"/>
    </source>
</evidence>